<reference evidence="1 2" key="1">
    <citation type="submission" date="2020-07" db="EMBL/GenBank/DDBJ databases">
        <title>Genomic Encyclopedia of Type Strains, Phase IV (KMG-IV): sequencing the most valuable type-strain genomes for metagenomic binning, comparative biology and taxonomic classification.</title>
        <authorList>
            <person name="Goeker M."/>
        </authorList>
    </citation>
    <scope>NUCLEOTIDE SEQUENCE [LARGE SCALE GENOMIC DNA]</scope>
    <source>
        <strain evidence="1 2">DSM 23697</strain>
    </source>
</reference>
<sequence length="33" mass="3835">MIFDSLLITNLVKNEKVEVEDHEEGICFYCCSI</sequence>
<evidence type="ECO:0000313" key="2">
    <source>
        <dbReference type="Proteomes" id="UP000574332"/>
    </source>
</evidence>
<accession>A0A8E1ZZ68</accession>
<gene>
    <name evidence="1" type="ORF">F5613_003400</name>
</gene>
<dbReference type="AlphaFoldDB" id="A0A8E1ZZ68"/>
<proteinExistence type="predicted"/>
<protein>
    <submittedName>
        <fullName evidence="1">Uncharacterized protein</fullName>
    </submittedName>
</protein>
<name>A0A8E1ZZ68_9PORP</name>
<organism evidence="1 2">
    <name type="scientific">Macellibacteroides fermentans</name>
    <dbReference type="NCBI Taxonomy" id="879969"/>
    <lineage>
        <taxon>Bacteria</taxon>
        <taxon>Pseudomonadati</taxon>
        <taxon>Bacteroidota</taxon>
        <taxon>Bacteroidia</taxon>
        <taxon>Bacteroidales</taxon>
        <taxon>Porphyromonadaceae</taxon>
        <taxon>Macellibacteroides</taxon>
    </lineage>
</organism>
<dbReference type="EMBL" id="JACCCY010000009">
    <property type="protein sequence ID" value="NYI51224.1"/>
    <property type="molecule type" value="Genomic_DNA"/>
</dbReference>
<evidence type="ECO:0000313" key="1">
    <source>
        <dbReference type="EMBL" id="NYI51224.1"/>
    </source>
</evidence>
<keyword evidence="2" id="KW-1185">Reference proteome</keyword>
<dbReference type="Proteomes" id="UP000574332">
    <property type="component" value="Unassembled WGS sequence"/>
</dbReference>
<comment type="caution">
    <text evidence="1">The sequence shown here is derived from an EMBL/GenBank/DDBJ whole genome shotgun (WGS) entry which is preliminary data.</text>
</comment>